<keyword evidence="2" id="KW-1185">Reference proteome</keyword>
<comment type="caution">
    <text evidence="1">The sequence shown here is derived from an EMBL/GenBank/DDBJ whole genome shotgun (WGS) entry which is preliminary data.</text>
</comment>
<organism evidence="1 2">
    <name type="scientific">Ochrobactrum quorumnocens</name>
    <dbReference type="NCBI Taxonomy" id="271865"/>
    <lineage>
        <taxon>Bacteria</taxon>
        <taxon>Pseudomonadati</taxon>
        <taxon>Pseudomonadota</taxon>
        <taxon>Alphaproteobacteria</taxon>
        <taxon>Hyphomicrobiales</taxon>
        <taxon>Brucellaceae</taxon>
        <taxon>Brucella/Ochrobactrum group</taxon>
        <taxon>Ochrobactrum</taxon>
    </lineage>
</organism>
<dbReference type="Proteomes" id="UP000327108">
    <property type="component" value="Unassembled WGS sequence"/>
</dbReference>
<evidence type="ECO:0000313" key="1">
    <source>
        <dbReference type="EMBL" id="KAA9370176.1"/>
    </source>
</evidence>
<sequence length="88" mass="9756">MPFRNAQYHGTFRPSDLAVLQKAYEECCVLLDRCATSHEDKDRVARAIIREFESGINDPVKIAEQVAIIETHVSLTSPAGQQSDAPAQ</sequence>
<dbReference type="EMBL" id="VYXQ01000003">
    <property type="protein sequence ID" value="KAA9370176.1"/>
    <property type="molecule type" value="Genomic_DNA"/>
</dbReference>
<gene>
    <name evidence="1" type="ORF">F3W84_04725</name>
</gene>
<reference evidence="1 2" key="1">
    <citation type="submission" date="2019-09" db="EMBL/GenBank/DDBJ databases">
        <title>Biological control of the noxious weed angled onion (Allium triquetrum) thwarted by endophytic bacteria in Victoria, Australia.</title>
        <authorList>
            <person name="Tehranchian P."/>
            <person name="Adair R.J."/>
            <person name="Van T.H."/>
            <person name="Morrison P.D."/>
            <person name="Williams H."/>
            <person name="Lawrie A.C."/>
        </authorList>
    </citation>
    <scope>NUCLEOTIDE SEQUENCE [LARGE SCALE GENOMIC DNA]</scope>
    <source>
        <strain evidence="1 2">RPTAtOch1</strain>
    </source>
</reference>
<evidence type="ECO:0000313" key="2">
    <source>
        <dbReference type="Proteomes" id="UP000327108"/>
    </source>
</evidence>
<name>A0A5N1K1J7_9HYPH</name>
<dbReference type="AlphaFoldDB" id="A0A5N1K1J7"/>
<protein>
    <submittedName>
        <fullName evidence="1">Uncharacterized protein</fullName>
    </submittedName>
</protein>
<accession>A0A5N1K1J7</accession>
<proteinExistence type="predicted"/>